<protein>
    <submittedName>
        <fullName evidence="2">Uncharacterized protein</fullName>
    </submittedName>
</protein>
<reference evidence="2 3" key="1">
    <citation type="submission" date="2021-05" db="EMBL/GenBank/DDBJ databases">
        <title>Genome Assembly of Synthetic Allotetraploid Brassica napus Reveals Homoeologous Exchanges between Subgenomes.</title>
        <authorList>
            <person name="Davis J.T."/>
        </authorList>
    </citation>
    <scope>NUCLEOTIDE SEQUENCE [LARGE SCALE GENOMIC DNA]</scope>
    <source>
        <strain evidence="3">cv. Da-Ae</strain>
        <tissue evidence="2">Seedling</tissue>
    </source>
</reference>
<name>A0ABQ8B122_BRANA</name>
<proteinExistence type="predicted"/>
<dbReference type="EMBL" id="JAGKQM010000012">
    <property type="protein sequence ID" value="KAH0898516.1"/>
    <property type="molecule type" value="Genomic_DNA"/>
</dbReference>
<dbReference type="Proteomes" id="UP000824890">
    <property type="component" value="Unassembled WGS sequence"/>
</dbReference>
<sequence length="72" mass="8326">MTITELHKARETTENPELLPEVQSLKDQLNEHSKKLEQSAEKLGALEAENLVLRDKNQAPDKTSNKRQRFRT</sequence>
<feature type="region of interest" description="Disordered" evidence="1">
    <location>
        <begin position="51"/>
        <end position="72"/>
    </location>
</feature>
<feature type="region of interest" description="Disordered" evidence="1">
    <location>
        <begin position="1"/>
        <end position="21"/>
    </location>
</feature>
<evidence type="ECO:0000313" key="2">
    <source>
        <dbReference type="EMBL" id="KAH0898516.1"/>
    </source>
</evidence>
<comment type="caution">
    <text evidence="2">The sequence shown here is derived from an EMBL/GenBank/DDBJ whole genome shotgun (WGS) entry which is preliminary data.</text>
</comment>
<gene>
    <name evidence="2" type="ORF">HID58_048084</name>
</gene>
<keyword evidence="3" id="KW-1185">Reference proteome</keyword>
<organism evidence="2 3">
    <name type="scientific">Brassica napus</name>
    <name type="common">Rape</name>
    <dbReference type="NCBI Taxonomy" id="3708"/>
    <lineage>
        <taxon>Eukaryota</taxon>
        <taxon>Viridiplantae</taxon>
        <taxon>Streptophyta</taxon>
        <taxon>Embryophyta</taxon>
        <taxon>Tracheophyta</taxon>
        <taxon>Spermatophyta</taxon>
        <taxon>Magnoliopsida</taxon>
        <taxon>eudicotyledons</taxon>
        <taxon>Gunneridae</taxon>
        <taxon>Pentapetalae</taxon>
        <taxon>rosids</taxon>
        <taxon>malvids</taxon>
        <taxon>Brassicales</taxon>
        <taxon>Brassicaceae</taxon>
        <taxon>Brassiceae</taxon>
        <taxon>Brassica</taxon>
    </lineage>
</organism>
<evidence type="ECO:0000256" key="1">
    <source>
        <dbReference type="SAM" id="MobiDB-lite"/>
    </source>
</evidence>
<accession>A0ABQ8B122</accession>
<feature type="compositionally biased region" description="Basic and acidic residues" evidence="1">
    <location>
        <begin position="1"/>
        <end position="13"/>
    </location>
</feature>
<evidence type="ECO:0000313" key="3">
    <source>
        <dbReference type="Proteomes" id="UP000824890"/>
    </source>
</evidence>